<dbReference type="AlphaFoldDB" id="A0A944CHD6"/>
<accession>A0A944CHD6</accession>
<name>A0A944CHD6_9HYPH</name>
<evidence type="ECO:0000259" key="1">
    <source>
        <dbReference type="Pfam" id="PF12697"/>
    </source>
</evidence>
<dbReference type="InterPro" id="IPR000073">
    <property type="entry name" value="AB_hydrolase_1"/>
</dbReference>
<comment type="caution">
    <text evidence="2">The sequence shown here is derived from an EMBL/GenBank/DDBJ whole genome shotgun (WGS) entry which is preliminary data.</text>
</comment>
<gene>
    <name evidence="2" type="ORF">DYI23_20905</name>
</gene>
<protein>
    <submittedName>
        <fullName evidence="2">Alpha/beta hydrolase</fullName>
    </submittedName>
</protein>
<reference evidence="2" key="1">
    <citation type="submission" date="2018-08" db="EMBL/GenBank/DDBJ databases">
        <authorList>
            <person name="Jin W."/>
            <person name="Wang H."/>
            <person name="Yang Y."/>
            <person name="Li M."/>
            <person name="Liu J."/>
        </authorList>
    </citation>
    <scope>NUCLEOTIDE SEQUENCE</scope>
    <source>
        <strain evidence="2">AESS21</strain>
    </source>
</reference>
<dbReference type="SUPFAM" id="SSF53474">
    <property type="entry name" value="alpha/beta-Hydrolases"/>
    <property type="match status" value="1"/>
</dbReference>
<evidence type="ECO:0000313" key="3">
    <source>
        <dbReference type="Proteomes" id="UP000705379"/>
    </source>
</evidence>
<reference evidence="2" key="2">
    <citation type="journal article" date="2021" name="Microorganisms">
        <title>Bacterial Dimethylsulfoniopropionate Biosynthesis in the East China Sea.</title>
        <authorList>
            <person name="Liu J."/>
            <person name="Zhang Y."/>
            <person name="Liu J."/>
            <person name="Zhong H."/>
            <person name="Williams B.T."/>
            <person name="Zheng Y."/>
            <person name="Curson A.R.J."/>
            <person name="Sun C."/>
            <person name="Sun H."/>
            <person name="Song D."/>
            <person name="Wagner Mackenzie B."/>
            <person name="Bermejo Martinez A."/>
            <person name="Todd J.D."/>
            <person name="Zhang X.H."/>
        </authorList>
    </citation>
    <scope>NUCLEOTIDE SEQUENCE</scope>
    <source>
        <strain evidence="2">AESS21</strain>
    </source>
</reference>
<sequence>MTAQRVTFTGAERNALVGDRYGDLGRPVVMLHGGGQTRHSWDAAAEGISSLGHVVYCIDQRGHGESAWVSSGNYAFVDFARDLGAVCKDVTAQTGARPVLVGASLGGLAGILAEGAIAPGCLSALVLVDVTPRLDLGGVSKILGFMGARVEDGFSSVEEAADAIAAYLPNRSRPRDLSGLSKNLRLHEDGRYRWHWDPRFIAAKDASGGAKAALVEADLVSVAEKLTLPVLLVRGRNSELVSEAHAAEFKDMVPHSEFVDIQGAGHMVAGDKNDVFAEAVEAFLLRLSEAESV</sequence>
<dbReference type="Pfam" id="PF12697">
    <property type="entry name" value="Abhydrolase_6"/>
    <property type="match status" value="1"/>
</dbReference>
<feature type="domain" description="AB hydrolase-1" evidence="1">
    <location>
        <begin position="28"/>
        <end position="279"/>
    </location>
</feature>
<dbReference type="EMBL" id="QTKU01000007">
    <property type="protein sequence ID" value="MBS8262699.1"/>
    <property type="molecule type" value="Genomic_DNA"/>
</dbReference>
<organism evidence="2 3">
    <name type="scientific">Roseibium polysiphoniae</name>
    <dbReference type="NCBI Taxonomy" id="2571221"/>
    <lineage>
        <taxon>Bacteria</taxon>
        <taxon>Pseudomonadati</taxon>
        <taxon>Pseudomonadota</taxon>
        <taxon>Alphaproteobacteria</taxon>
        <taxon>Hyphomicrobiales</taxon>
        <taxon>Stappiaceae</taxon>
        <taxon>Roseibium</taxon>
    </lineage>
</organism>
<dbReference type="Gene3D" id="3.40.50.1820">
    <property type="entry name" value="alpha/beta hydrolase"/>
    <property type="match status" value="1"/>
</dbReference>
<dbReference type="PANTHER" id="PTHR43194:SF2">
    <property type="entry name" value="PEROXISOMAL MEMBRANE PROTEIN LPX1"/>
    <property type="match status" value="1"/>
</dbReference>
<dbReference type="GO" id="GO:0016787">
    <property type="term" value="F:hydrolase activity"/>
    <property type="evidence" value="ECO:0007669"/>
    <property type="project" value="UniProtKB-KW"/>
</dbReference>
<evidence type="ECO:0000313" key="2">
    <source>
        <dbReference type="EMBL" id="MBS8262699.1"/>
    </source>
</evidence>
<dbReference type="Proteomes" id="UP000705379">
    <property type="component" value="Unassembled WGS sequence"/>
</dbReference>
<dbReference type="InterPro" id="IPR050228">
    <property type="entry name" value="Carboxylesterase_BioH"/>
</dbReference>
<keyword evidence="2" id="KW-0378">Hydrolase</keyword>
<dbReference type="PANTHER" id="PTHR43194">
    <property type="entry name" value="HYDROLASE ALPHA/BETA FOLD FAMILY"/>
    <property type="match status" value="1"/>
</dbReference>
<dbReference type="InterPro" id="IPR029058">
    <property type="entry name" value="AB_hydrolase_fold"/>
</dbReference>
<dbReference type="RefSeq" id="WP_213218032.1">
    <property type="nucleotide sequence ID" value="NZ_QTKU01000007.1"/>
</dbReference>
<proteinExistence type="predicted"/>